<feature type="region of interest" description="Disordered" evidence="6">
    <location>
        <begin position="1"/>
        <end position="77"/>
    </location>
</feature>
<dbReference type="InterPro" id="IPR013587">
    <property type="entry name" value="Nitrate/nitrite_sensing"/>
</dbReference>
<keyword evidence="11" id="KW-1185">Reference proteome</keyword>
<dbReference type="InterPro" id="IPR050428">
    <property type="entry name" value="TCS_sensor_his_kinase"/>
</dbReference>
<dbReference type="EC" id="2.7.13.3" evidence="2"/>
<keyword evidence="7" id="KW-0472">Membrane</keyword>
<evidence type="ECO:0000259" key="9">
    <source>
        <dbReference type="Pfam" id="PF08376"/>
    </source>
</evidence>
<comment type="caution">
    <text evidence="10">The sequence shown here is derived from an EMBL/GenBank/DDBJ whole genome shotgun (WGS) entry which is preliminary data.</text>
</comment>
<feature type="region of interest" description="Disordered" evidence="6">
    <location>
        <begin position="699"/>
        <end position="770"/>
    </location>
</feature>
<feature type="compositionally biased region" description="Low complexity" evidence="6">
    <location>
        <begin position="826"/>
        <end position="842"/>
    </location>
</feature>
<keyword evidence="5" id="KW-0418">Kinase</keyword>
<evidence type="ECO:0000259" key="8">
    <source>
        <dbReference type="Pfam" id="PF02518"/>
    </source>
</evidence>
<dbReference type="InterPro" id="IPR003594">
    <property type="entry name" value="HATPase_dom"/>
</dbReference>
<feature type="compositionally biased region" description="Polar residues" evidence="6">
    <location>
        <begin position="752"/>
        <end position="762"/>
    </location>
</feature>
<reference evidence="10 11" key="1">
    <citation type="journal article" date="2019" name="Int. J. Syst. Evol. Microbiol.">
        <title>The Global Catalogue of Microorganisms (GCM) 10K type strain sequencing project: providing services to taxonomists for standard genome sequencing and annotation.</title>
        <authorList>
            <consortium name="The Broad Institute Genomics Platform"/>
            <consortium name="The Broad Institute Genome Sequencing Center for Infectious Disease"/>
            <person name="Wu L."/>
            <person name="Ma J."/>
        </authorList>
    </citation>
    <scope>NUCLEOTIDE SEQUENCE [LARGE SCALE GENOMIC DNA]</scope>
    <source>
        <strain evidence="10 11">JCM 13250</strain>
    </source>
</reference>
<feature type="transmembrane region" description="Helical" evidence="7">
    <location>
        <begin position="375"/>
        <end position="396"/>
    </location>
</feature>
<keyword evidence="3" id="KW-0597">Phosphoprotein</keyword>
<comment type="catalytic activity">
    <reaction evidence="1">
        <text>ATP + protein L-histidine = ADP + protein N-phospho-L-histidine.</text>
        <dbReference type="EC" id="2.7.13.3"/>
    </reaction>
</comment>
<accession>A0ABN2M712</accession>
<feature type="compositionally biased region" description="Low complexity" evidence="6">
    <location>
        <begin position="1"/>
        <end position="18"/>
    </location>
</feature>
<dbReference type="PANTHER" id="PTHR45436">
    <property type="entry name" value="SENSOR HISTIDINE KINASE YKOH"/>
    <property type="match status" value="1"/>
</dbReference>
<dbReference type="Pfam" id="PF08376">
    <property type="entry name" value="NIT"/>
    <property type="match status" value="1"/>
</dbReference>
<feature type="transmembrane region" description="Helical" evidence="7">
    <location>
        <begin position="90"/>
        <end position="107"/>
    </location>
</feature>
<dbReference type="Gene3D" id="3.30.565.10">
    <property type="entry name" value="Histidine kinase-like ATPase, C-terminal domain"/>
    <property type="match status" value="1"/>
</dbReference>
<evidence type="ECO:0000256" key="4">
    <source>
        <dbReference type="ARBA" id="ARBA00022679"/>
    </source>
</evidence>
<proteinExistence type="predicted"/>
<keyword evidence="4" id="KW-0808">Transferase</keyword>
<keyword evidence="7" id="KW-1133">Transmembrane helix</keyword>
<evidence type="ECO:0000256" key="2">
    <source>
        <dbReference type="ARBA" id="ARBA00012438"/>
    </source>
</evidence>
<dbReference type="Gene3D" id="6.10.340.10">
    <property type="match status" value="1"/>
</dbReference>
<feature type="domain" description="Nitrate/nitrite sensing protein" evidence="9">
    <location>
        <begin position="131"/>
        <end position="362"/>
    </location>
</feature>
<feature type="compositionally biased region" description="Pro residues" evidence="6">
    <location>
        <begin position="58"/>
        <end position="70"/>
    </location>
</feature>
<feature type="region of interest" description="Disordered" evidence="6">
    <location>
        <begin position="821"/>
        <end position="889"/>
    </location>
</feature>
<feature type="domain" description="Histidine kinase/HSP90-like ATPase" evidence="8">
    <location>
        <begin position="588"/>
        <end position="691"/>
    </location>
</feature>
<sequence>MRPATTPTNNRPSPTRTAANEVVGHRRTRAARDRAGWQPGEVTEPAAGPPGGQWSPPTNMPPPPPPPPGWQPNEEPVAPGRTIGGRLGRILALPFVAVVGLLSVVVVNDFDAYQTSTRATAAVELTLQVQDLVQELQVERGIVSGLLGGNAWFTNVMADARTKVDAEVVDLRANASGTAQGADQVRKAVTALSDLASVRERIDSKKITRAAAFTYYTRHIAALNGIDFGLDRVSDQRLRRAAVAMEELGQIKETTAQERAFLNGVFAAGGFKGKEYVQFSAIQGDYQAALDRFHRYANPYQKWLLDKSLDTGAAREAAAFREVAVAAGAGRRFVVDPQSWWSALTTVLDDMREVEEEVGEGISIRAHNLQIDATWRLGLLLALVAICVIGAIILVVTAARSITRPLAALATEADAVASRRLPDAVTRAQGATEVEDLPPPEPVRVPARASQEIHSVAAALDRVQHTAYALATEQALLRRSTTESLANLGRRNQNLLRRQLGFITQLEREETDPAGLANLFELDHLATRMRRNAESVLVLVGEGAPRSWATPLPVADVLRAAISEVEEYRRVQLRRIDDAWIGGQYVASIAHMVAELVENGLSFSPPDVDVEIQGRQLPGKYLIAVTDQGIGMEEAELIRANERLRGGENFLTAPTRYLGHYVVGHLARQMDIDVQLAQSPVTGITARVTLPGTVLASRPSVTSGSAGDGAHQARQAPPAPEPQTSYARQPEPAAPAAASQWTADSSWGDPLTDSSWGQTDTSWMDAPVPDTPRAILATPVSVVEYVTAPGDSFAQPTTHIPVVGTPATGGDRTANGLLKRQPRSRAAQPGPAVPQQPAAPRAAEMDSSPAEVRSRLTSLRAGILRGENDTSMGLGAWPGSDAEGGSRAR</sequence>
<dbReference type="InterPro" id="IPR036890">
    <property type="entry name" value="HATPase_C_sf"/>
</dbReference>
<dbReference type="SUPFAM" id="SSF55874">
    <property type="entry name" value="ATPase domain of HSP90 chaperone/DNA topoisomerase II/histidine kinase"/>
    <property type="match status" value="1"/>
</dbReference>
<name>A0ABN2M712_9ACTN</name>
<evidence type="ECO:0000313" key="10">
    <source>
        <dbReference type="EMBL" id="GAA1808746.1"/>
    </source>
</evidence>
<evidence type="ECO:0000256" key="3">
    <source>
        <dbReference type="ARBA" id="ARBA00022553"/>
    </source>
</evidence>
<evidence type="ECO:0000256" key="5">
    <source>
        <dbReference type="ARBA" id="ARBA00022777"/>
    </source>
</evidence>
<evidence type="ECO:0000313" key="11">
    <source>
        <dbReference type="Proteomes" id="UP001500218"/>
    </source>
</evidence>
<gene>
    <name evidence="10" type="ORF">GCM10009682_33190</name>
</gene>
<dbReference type="PANTHER" id="PTHR45436:SF5">
    <property type="entry name" value="SENSOR HISTIDINE KINASE TRCS"/>
    <property type="match status" value="1"/>
</dbReference>
<feature type="region of interest" description="Disordered" evidence="6">
    <location>
        <begin position="797"/>
        <end position="816"/>
    </location>
</feature>
<evidence type="ECO:0000256" key="6">
    <source>
        <dbReference type="SAM" id="MobiDB-lite"/>
    </source>
</evidence>
<evidence type="ECO:0000256" key="7">
    <source>
        <dbReference type="SAM" id="Phobius"/>
    </source>
</evidence>
<dbReference type="Proteomes" id="UP001500218">
    <property type="component" value="Unassembled WGS sequence"/>
</dbReference>
<organism evidence="10 11">
    <name type="scientific">Luedemannella flava</name>
    <dbReference type="NCBI Taxonomy" id="349316"/>
    <lineage>
        <taxon>Bacteria</taxon>
        <taxon>Bacillati</taxon>
        <taxon>Actinomycetota</taxon>
        <taxon>Actinomycetes</taxon>
        <taxon>Micromonosporales</taxon>
        <taxon>Micromonosporaceae</taxon>
        <taxon>Luedemannella</taxon>
    </lineage>
</organism>
<protein>
    <recommendedName>
        <fullName evidence="2">histidine kinase</fullName>
        <ecNumber evidence="2">2.7.13.3</ecNumber>
    </recommendedName>
</protein>
<dbReference type="EMBL" id="BAAALT010000097">
    <property type="protein sequence ID" value="GAA1808746.1"/>
    <property type="molecule type" value="Genomic_DNA"/>
</dbReference>
<evidence type="ECO:0000256" key="1">
    <source>
        <dbReference type="ARBA" id="ARBA00000085"/>
    </source>
</evidence>
<keyword evidence="7" id="KW-0812">Transmembrane</keyword>
<dbReference type="Pfam" id="PF02518">
    <property type="entry name" value="HATPase_c"/>
    <property type="match status" value="1"/>
</dbReference>